<dbReference type="Proteomes" id="UP000824890">
    <property type="component" value="Unassembled WGS sequence"/>
</dbReference>
<organism evidence="2 3">
    <name type="scientific">Brassica napus</name>
    <name type="common">Rape</name>
    <dbReference type="NCBI Taxonomy" id="3708"/>
    <lineage>
        <taxon>Eukaryota</taxon>
        <taxon>Viridiplantae</taxon>
        <taxon>Streptophyta</taxon>
        <taxon>Embryophyta</taxon>
        <taxon>Tracheophyta</taxon>
        <taxon>Spermatophyta</taxon>
        <taxon>Magnoliopsida</taxon>
        <taxon>eudicotyledons</taxon>
        <taxon>Gunneridae</taxon>
        <taxon>Pentapetalae</taxon>
        <taxon>rosids</taxon>
        <taxon>malvids</taxon>
        <taxon>Brassicales</taxon>
        <taxon>Brassicaceae</taxon>
        <taxon>Brassiceae</taxon>
        <taxon>Brassica</taxon>
    </lineage>
</organism>
<dbReference type="EMBL" id="JAGKQM010000017">
    <property type="protein sequence ID" value="KAH0867255.1"/>
    <property type="molecule type" value="Genomic_DNA"/>
</dbReference>
<feature type="domain" description="Demeter RRM-fold" evidence="1">
    <location>
        <begin position="21"/>
        <end position="60"/>
    </location>
</feature>
<protein>
    <recommendedName>
        <fullName evidence="1">Demeter RRM-fold domain-containing protein</fullName>
    </recommendedName>
</protein>
<feature type="non-terminal residue" evidence="2">
    <location>
        <position position="60"/>
    </location>
</feature>
<evidence type="ECO:0000313" key="3">
    <source>
        <dbReference type="Proteomes" id="UP000824890"/>
    </source>
</evidence>
<dbReference type="InterPro" id="IPR028925">
    <property type="entry name" value="RRM_DME"/>
</dbReference>
<name>A0ABQ7YJH5_BRANA</name>
<proteinExistence type="predicted"/>
<comment type="caution">
    <text evidence="2">The sequence shown here is derived from an EMBL/GenBank/DDBJ whole genome shotgun (WGS) entry which is preliminary data.</text>
</comment>
<accession>A0ABQ7YJH5</accession>
<evidence type="ECO:0000313" key="2">
    <source>
        <dbReference type="EMBL" id="KAH0867255.1"/>
    </source>
</evidence>
<reference evidence="2 3" key="1">
    <citation type="submission" date="2021-05" db="EMBL/GenBank/DDBJ databases">
        <title>Genome Assembly of Synthetic Allotetraploid Brassica napus Reveals Homoeologous Exchanges between Subgenomes.</title>
        <authorList>
            <person name="Davis J.T."/>
        </authorList>
    </citation>
    <scope>NUCLEOTIDE SEQUENCE [LARGE SCALE GENOMIC DNA]</scope>
    <source>
        <strain evidence="3">cv. Da-Ae</strain>
        <tissue evidence="2">Seedling</tissue>
    </source>
</reference>
<sequence length="60" mass="7097">MLSLRREKLLINVHICLLYGRHVFTDHESSLTPIDVSKHSLWSLARRTMYVGTFIPRIFK</sequence>
<keyword evidence="3" id="KW-1185">Reference proteome</keyword>
<dbReference type="Pfam" id="PF15628">
    <property type="entry name" value="RRM_DME"/>
    <property type="match status" value="1"/>
</dbReference>
<gene>
    <name evidence="2" type="ORF">HID58_074277</name>
</gene>
<evidence type="ECO:0000259" key="1">
    <source>
        <dbReference type="Pfam" id="PF15628"/>
    </source>
</evidence>